<evidence type="ECO:0000313" key="3">
    <source>
        <dbReference type="Proteomes" id="UP000075902"/>
    </source>
</evidence>
<evidence type="ECO:0000313" key="2">
    <source>
        <dbReference type="EnsemblMetazoa" id="AMEC021178-PA"/>
    </source>
</evidence>
<feature type="transmembrane region" description="Helical" evidence="1">
    <location>
        <begin position="42"/>
        <end position="63"/>
    </location>
</feature>
<dbReference type="AlphaFoldDB" id="A0A182UIT7"/>
<proteinExistence type="predicted"/>
<keyword evidence="1" id="KW-0472">Membrane</keyword>
<keyword evidence="1" id="KW-0812">Transmembrane</keyword>
<reference evidence="2" key="2">
    <citation type="submission" date="2020-05" db="UniProtKB">
        <authorList>
            <consortium name="EnsemblMetazoa"/>
        </authorList>
    </citation>
    <scope>IDENTIFICATION</scope>
    <source>
        <strain evidence="2">CM1001059</strain>
    </source>
</reference>
<keyword evidence="3" id="KW-1185">Reference proteome</keyword>
<feature type="transmembrane region" description="Helical" evidence="1">
    <location>
        <begin position="75"/>
        <end position="95"/>
    </location>
</feature>
<dbReference type="Proteomes" id="UP000075902">
    <property type="component" value="Unassembled WGS sequence"/>
</dbReference>
<organism evidence="2 3">
    <name type="scientific">Anopheles melas</name>
    <dbReference type="NCBI Taxonomy" id="34690"/>
    <lineage>
        <taxon>Eukaryota</taxon>
        <taxon>Metazoa</taxon>
        <taxon>Ecdysozoa</taxon>
        <taxon>Arthropoda</taxon>
        <taxon>Hexapoda</taxon>
        <taxon>Insecta</taxon>
        <taxon>Pterygota</taxon>
        <taxon>Neoptera</taxon>
        <taxon>Endopterygota</taxon>
        <taxon>Diptera</taxon>
        <taxon>Nematocera</taxon>
        <taxon>Culicoidea</taxon>
        <taxon>Culicidae</taxon>
        <taxon>Anophelinae</taxon>
        <taxon>Anopheles</taxon>
    </lineage>
</organism>
<protein>
    <submittedName>
        <fullName evidence="2">Uncharacterized protein</fullName>
    </submittedName>
</protein>
<name>A0A182UIT7_9DIPT</name>
<feature type="transmembrane region" description="Helical" evidence="1">
    <location>
        <begin position="7"/>
        <end position="30"/>
    </location>
</feature>
<dbReference type="VEuPathDB" id="VectorBase:AMEC021178"/>
<sequence length="199" mass="21560">MDHIAEVAAGIAYIPAGIIYGYLLLLPTATDKLTACLYEETYYWPHIIAIVAMLITVVLTNGLKLNYRKTQFIHLYLQLAATAFALTAGLVFLLVEGKDGGRMGCTGGRRGGGVCGPTHRLLQPSIALKCGHSIDNIYVPLLILSHREQKVSVRARAPSRALCPSPSPSLSLSLSLSISYWYYGIFSSLPSTAARSTNF</sequence>
<accession>A0A182UIT7</accession>
<evidence type="ECO:0000256" key="1">
    <source>
        <dbReference type="SAM" id="Phobius"/>
    </source>
</evidence>
<keyword evidence="1" id="KW-1133">Transmembrane helix</keyword>
<dbReference type="EnsemblMetazoa" id="AMEC021178-RA">
    <property type="protein sequence ID" value="AMEC021178-PA"/>
    <property type="gene ID" value="AMEC021178"/>
</dbReference>
<reference evidence="3" key="1">
    <citation type="submission" date="2014-01" db="EMBL/GenBank/DDBJ databases">
        <title>The Genome Sequence of Anopheles melas CM1001059_A (V2).</title>
        <authorList>
            <consortium name="The Broad Institute Genomics Platform"/>
            <person name="Neafsey D.E."/>
            <person name="Besansky N."/>
            <person name="Howell P."/>
            <person name="Walton C."/>
            <person name="Young S.K."/>
            <person name="Zeng Q."/>
            <person name="Gargeya S."/>
            <person name="Fitzgerald M."/>
            <person name="Haas B."/>
            <person name="Abouelleil A."/>
            <person name="Allen A.W."/>
            <person name="Alvarado L."/>
            <person name="Arachchi H.M."/>
            <person name="Berlin A.M."/>
            <person name="Chapman S.B."/>
            <person name="Gainer-Dewar J."/>
            <person name="Goldberg J."/>
            <person name="Griggs A."/>
            <person name="Gujja S."/>
            <person name="Hansen M."/>
            <person name="Howarth C."/>
            <person name="Imamovic A."/>
            <person name="Ireland A."/>
            <person name="Larimer J."/>
            <person name="McCowan C."/>
            <person name="Murphy C."/>
            <person name="Pearson M."/>
            <person name="Poon T.W."/>
            <person name="Priest M."/>
            <person name="Roberts A."/>
            <person name="Saif S."/>
            <person name="Shea T."/>
            <person name="Sisk P."/>
            <person name="Sykes S."/>
            <person name="Wortman J."/>
            <person name="Nusbaum C."/>
            <person name="Birren B."/>
        </authorList>
    </citation>
    <scope>NUCLEOTIDE SEQUENCE [LARGE SCALE GENOMIC DNA]</scope>
    <source>
        <strain evidence="3">CM1001059</strain>
    </source>
</reference>